<feature type="region of interest" description="Disordered" evidence="1">
    <location>
        <begin position="1"/>
        <end position="24"/>
    </location>
</feature>
<feature type="compositionally biased region" description="Basic and acidic residues" evidence="1">
    <location>
        <begin position="1"/>
        <end position="15"/>
    </location>
</feature>
<organism evidence="2 3">
    <name type="scientific">Nitrospira moscoviensis</name>
    <dbReference type="NCBI Taxonomy" id="42253"/>
    <lineage>
        <taxon>Bacteria</taxon>
        <taxon>Pseudomonadati</taxon>
        <taxon>Nitrospirota</taxon>
        <taxon>Nitrospiria</taxon>
        <taxon>Nitrospirales</taxon>
        <taxon>Nitrospiraceae</taxon>
        <taxon>Nitrospira</taxon>
    </lineage>
</organism>
<dbReference type="STRING" id="42253.NITMOv2_4801"/>
<accession>A0A0K2GJY6</accession>
<dbReference type="EMBL" id="CP011801">
    <property type="protein sequence ID" value="ALA61169.1"/>
    <property type="molecule type" value="Genomic_DNA"/>
</dbReference>
<reference evidence="2 3" key="1">
    <citation type="journal article" date="2015" name="Proc. Natl. Acad. Sci. U.S.A.">
        <title>Expanded metabolic versatility of ubiquitous nitrite-oxidizing bacteria from the genus Nitrospira.</title>
        <authorList>
            <person name="Koch H."/>
            <person name="Lucker S."/>
            <person name="Albertsen M."/>
            <person name="Kitzinger K."/>
            <person name="Herbold C."/>
            <person name="Spieck E."/>
            <person name="Nielsen P.H."/>
            <person name="Wagner M."/>
            <person name="Daims H."/>
        </authorList>
    </citation>
    <scope>NUCLEOTIDE SEQUENCE [LARGE SCALE GENOMIC DNA]</scope>
    <source>
        <strain evidence="2 3">NSP M-1</strain>
    </source>
</reference>
<feature type="region of interest" description="Disordered" evidence="1">
    <location>
        <begin position="121"/>
        <end position="146"/>
    </location>
</feature>
<feature type="region of interest" description="Disordered" evidence="1">
    <location>
        <begin position="196"/>
        <end position="216"/>
    </location>
</feature>
<evidence type="ECO:0000256" key="1">
    <source>
        <dbReference type="SAM" id="MobiDB-lite"/>
    </source>
</evidence>
<dbReference type="KEGG" id="nmv:NITMOv2_4801"/>
<protein>
    <submittedName>
        <fullName evidence="2">Uncharacterized protein</fullName>
    </submittedName>
</protein>
<proteinExistence type="predicted"/>
<dbReference type="AlphaFoldDB" id="A0A0K2GJY6"/>
<gene>
    <name evidence="2" type="ORF">NITMOv2_4801</name>
</gene>
<name>A0A0K2GJY6_NITMO</name>
<dbReference type="Proteomes" id="UP000069205">
    <property type="component" value="Chromosome"/>
</dbReference>
<sequence>MRGHERRAASDRRPQPGETPQARLLSRGCTKGLRAGLSVGLAGRLHPALSGSTAIYLLGLPGAELVGGEQRLAHRPYPGDGTAGGALCAGGGGRRAAASERPVRPYVSLGRVFDLTHARDVPTRPIRPRGTRRVTPDGSAASHGLDERFAAPRVALPIVLDERIDEQPAVDATVSDHIRREFRLSLFDHQPLAFLTSHRAPPRHNDESPPNRLAGS</sequence>
<evidence type="ECO:0000313" key="2">
    <source>
        <dbReference type="EMBL" id="ALA61169.1"/>
    </source>
</evidence>
<evidence type="ECO:0000313" key="3">
    <source>
        <dbReference type="Proteomes" id="UP000069205"/>
    </source>
</evidence>
<keyword evidence="3" id="KW-1185">Reference proteome</keyword>